<dbReference type="STRING" id="3818.A0A444ZDH3"/>
<evidence type="ECO:0000256" key="1">
    <source>
        <dbReference type="SAM" id="MobiDB-lite"/>
    </source>
</evidence>
<protein>
    <recommendedName>
        <fullName evidence="2">Serine aminopeptidase S33 domain-containing protein</fullName>
    </recommendedName>
</protein>
<dbReference type="InterPro" id="IPR029058">
    <property type="entry name" value="AB_hydrolase_fold"/>
</dbReference>
<dbReference type="Gene3D" id="3.40.50.1820">
    <property type="entry name" value="alpha/beta hydrolase"/>
    <property type="match status" value="1"/>
</dbReference>
<dbReference type="AlphaFoldDB" id="A0A444ZDH3"/>
<dbReference type="Proteomes" id="UP000289738">
    <property type="component" value="Chromosome B04"/>
</dbReference>
<accession>A0A444ZDH3</accession>
<name>A0A444ZDH3_ARAHY</name>
<keyword evidence="4" id="KW-1185">Reference proteome</keyword>
<dbReference type="EMBL" id="SDMP01000014">
    <property type="protein sequence ID" value="RYR12240.1"/>
    <property type="molecule type" value="Genomic_DNA"/>
</dbReference>
<evidence type="ECO:0000259" key="2">
    <source>
        <dbReference type="Pfam" id="PF12146"/>
    </source>
</evidence>
<dbReference type="InterPro" id="IPR051044">
    <property type="entry name" value="MAG_DAG_Lipase"/>
</dbReference>
<dbReference type="InterPro" id="IPR022742">
    <property type="entry name" value="Hydrolase_4"/>
</dbReference>
<comment type="caution">
    <text evidence="3">The sequence shown here is derived from an EMBL/GenBank/DDBJ whole genome shotgun (WGS) entry which is preliminary data.</text>
</comment>
<evidence type="ECO:0000313" key="4">
    <source>
        <dbReference type="Proteomes" id="UP000289738"/>
    </source>
</evidence>
<dbReference type="Pfam" id="PF12146">
    <property type="entry name" value="Hydrolase_4"/>
    <property type="match status" value="1"/>
</dbReference>
<proteinExistence type="predicted"/>
<feature type="domain" description="Serine aminopeptidase S33" evidence="2">
    <location>
        <begin position="89"/>
        <end position="139"/>
    </location>
</feature>
<reference evidence="3 4" key="1">
    <citation type="submission" date="2019-01" db="EMBL/GenBank/DDBJ databases">
        <title>Sequencing of cultivated peanut Arachis hypogaea provides insights into genome evolution and oil improvement.</title>
        <authorList>
            <person name="Chen X."/>
        </authorList>
    </citation>
    <scope>NUCLEOTIDE SEQUENCE [LARGE SCALE GENOMIC DNA]</scope>
    <source>
        <strain evidence="4">cv. Fuhuasheng</strain>
        <tissue evidence="3">Leaves</tissue>
    </source>
</reference>
<dbReference type="PANTHER" id="PTHR11614">
    <property type="entry name" value="PHOSPHOLIPASE-RELATED"/>
    <property type="match status" value="1"/>
</dbReference>
<gene>
    <name evidence="3" type="ORF">Ahy_B04g069766</name>
</gene>
<dbReference type="SUPFAM" id="SSF53474">
    <property type="entry name" value="alpha/beta-Hydrolases"/>
    <property type="match status" value="1"/>
</dbReference>
<evidence type="ECO:0000313" key="3">
    <source>
        <dbReference type="EMBL" id="RYR12240.1"/>
    </source>
</evidence>
<sequence length="204" mass="22591">MVSSSSSAVSLIRSSSPCNPLPLPRPPCHPLLHAAQPTSPPSCNPLPAAAQPASPAFYQSYEVNSRGIEIFCKSWLPEASKPKATVFFCIARKIALAGYRVFAMDYPGFGLSQGLHGYIPNFDGLVDDVIEHYSKIKELRKAAETHKDNLSALMIRTVTQLQRLARRRRKQVAASSEACCDGEDWRTRDTAEEEDERMVVNEIE</sequence>
<organism evidence="3 4">
    <name type="scientific">Arachis hypogaea</name>
    <name type="common">Peanut</name>
    <dbReference type="NCBI Taxonomy" id="3818"/>
    <lineage>
        <taxon>Eukaryota</taxon>
        <taxon>Viridiplantae</taxon>
        <taxon>Streptophyta</taxon>
        <taxon>Embryophyta</taxon>
        <taxon>Tracheophyta</taxon>
        <taxon>Spermatophyta</taxon>
        <taxon>Magnoliopsida</taxon>
        <taxon>eudicotyledons</taxon>
        <taxon>Gunneridae</taxon>
        <taxon>Pentapetalae</taxon>
        <taxon>rosids</taxon>
        <taxon>fabids</taxon>
        <taxon>Fabales</taxon>
        <taxon>Fabaceae</taxon>
        <taxon>Papilionoideae</taxon>
        <taxon>50 kb inversion clade</taxon>
        <taxon>dalbergioids sensu lato</taxon>
        <taxon>Dalbergieae</taxon>
        <taxon>Pterocarpus clade</taxon>
        <taxon>Arachis</taxon>
    </lineage>
</organism>
<feature type="region of interest" description="Disordered" evidence="1">
    <location>
        <begin position="184"/>
        <end position="204"/>
    </location>
</feature>